<organism evidence="2 3">
    <name type="scientific">Eumeta variegata</name>
    <name type="common">Bagworm moth</name>
    <name type="synonym">Eumeta japonica</name>
    <dbReference type="NCBI Taxonomy" id="151549"/>
    <lineage>
        <taxon>Eukaryota</taxon>
        <taxon>Metazoa</taxon>
        <taxon>Ecdysozoa</taxon>
        <taxon>Arthropoda</taxon>
        <taxon>Hexapoda</taxon>
        <taxon>Insecta</taxon>
        <taxon>Pterygota</taxon>
        <taxon>Neoptera</taxon>
        <taxon>Endopterygota</taxon>
        <taxon>Lepidoptera</taxon>
        <taxon>Glossata</taxon>
        <taxon>Ditrysia</taxon>
        <taxon>Tineoidea</taxon>
        <taxon>Psychidae</taxon>
        <taxon>Oiketicinae</taxon>
        <taxon>Eumeta</taxon>
    </lineage>
</organism>
<evidence type="ECO:0000313" key="2">
    <source>
        <dbReference type="EMBL" id="GBP82619.1"/>
    </source>
</evidence>
<comment type="caution">
    <text evidence="2">The sequence shown here is derived from an EMBL/GenBank/DDBJ whole genome shotgun (WGS) entry which is preliminary data.</text>
</comment>
<dbReference type="Proteomes" id="UP000299102">
    <property type="component" value="Unassembled WGS sequence"/>
</dbReference>
<reference evidence="2 3" key="1">
    <citation type="journal article" date="2019" name="Commun. Biol.">
        <title>The bagworm genome reveals a unique fibroin gene that provides high tensile strength.</title>
        <authorList>
            <person name="Kono N."/>
            <person name="Nakamura H."/>
            <person name="Ohtoshi R."/>
            <person name="Tomita M."/>
            <person name="Numata K."/>
            <person name="Arakawa K."/>
        </authorList>
    </citation>
    <scope>NUCLEOTIDE SEQUENCE [LARGE SCALE GENOMIC DNA]</scope>
</reference>
<sequence>MVSDPRPALRQRWETSINHMLKHSVNSLEEYGWTNRKAHENELILQGIRIDSISGSFDKNAVSNNIPILEDMTEDRAYASVKSNEQTSSAHEIDSGVYFSPTGGATRT</sequence>
<proteinExistence type="predicted"/>
<evidence type="ECO:0000313" key="3">
    <source>
        <dbReference type="Proteomes" id="UP000299102"/>
    </source>
</evidence>
<name>A0A4C1Z6T0_EUMVA</name>
<protein>
    <submittedName>
        <fullName evidence="2">Uncharacterized protein</fullName>
    </submittedName>
</protein>
<dbReference type="EMBL" id="BGZK01001574">
    <property type="protein sequence ID" value="GBP82619.1"/>
    <property type="molecule type" value="Genomic_DNA"/>
</dbReference>
<gene>
    <name evidence="2" type="ORF">EVAR_54095_1</name>
</gene>
<keyword evidence="3" id="KW-1185">Reference proteome</keyword>
<evidence type="ECO:0000256" key="1">
    <source>
        <dbReference type="SAM" id="MobiDB-lite"/>
    </source>
</evidence>
<feature type="region of interest" description="Disordered" evidence="1">
    <location>
        <begin position="82"/>
        <end position="108"/>
    </location>
</feature>
<accession>A0A4C1Z6T0</accession>
<dbReference type="AlphaFoldDB" id="A0A4C1Z6T0"/>